<dbReference type="InterPro" id="IPR019821">
    <property type="entry name" value="Kinesin_motor_CS"/>
</dbReference>
<dbReference type="InterPro" id="IPR027640">
    <property type="entry name" value="Kinesin-like_fam"/>
</dbReference>
<keyword evidence="8 21" id="KW-0493">Microtubule</keyword>
<protein>
    <recommendedName>
        <fullName evidence="21">Kinesin-like protein</fullName>
    </recommendedName>
</protein>
<evidence type="ECO:0000256" key="18">
    <source>
        <dbReference type="ARBA" id="ARBA00058317"/>
    </source>
</evidence>
<evidence type="ECO:0000256" key="12">
    <source>
        <dbReference type="ARBA" id="ARBA00022843"/>
    </source>
</evidence>
<dbReference type="AlphaFoldDB" id="A0A672MSG6"/>
<evidence type="ECO:0000256" key="20">
    <source>
        <dbReference type="PROSITE-ProRule" id="PRU00283"/>
    </source>
</evidence>
<evidence type="ECO:0000256" key="11">
    <source>
        <dbReference type="ARBA" id="ARBA00022840"/>
    </source>
</evidence>
<dbReference type="GO" id="GO:0007018">
    <property type="term" value="P:microtubule-based movement"/>
    <property type="evidence" value="ECO:0007669"/>
    <property type="project" value="InterPro"/>
</dbReference>
<dbReference type="GO" id="GO:0090543">
    <property type="term" value="C:Flemming body"/>
    <property type="evidence" value="ECO:0007669"/>
    <property type="project" value="UniProtKB-SubCell"/>
</dbReference>
<keyword evidence="16" id="KW-0539">Nucleus</keyword>
<evidence type="ECO:0000256" key="2">
    <source>
        <dbReference type="ARBA" id="ARBA00004186"/>
    </source>
</evidence>
<dbReference type="InterPro" id="IPR027417">
    <property type="entry name" value="P-loop_NTPase"/>
</dbReference>
<feature type="compositionally biased region" description="Basic and acidic residues" evidence="23">
    <location>
        <begin position="672"/>
        <end position="690"/>
    </location>
</feature>
<dbReference type="PRINTS" id="PR00380">
    <property type="entry name" value="KINESINHEAVY"/>
</dbReference>
<dbReference type="GO" id="GO:0005524">
    <property type="term" value="F:ATP binding"/>
    <property type="evidence" value="ECO:0007669"/>
    <property type="project" value="UniProtKB-UniRule"/>
</dbReference>
<keyword evidence="7" id="KW-0132">Cell division</keyword>
<evidence type="ECO:0000256" key="15">
    <source>
        <dbReference type="ARBA" id="ARBA00023212"/>
    </source>
</evidence>
<keyword evidence="6" id="KW-0597">Phosphoprotein</keyword>
<dbReference type="InterPro" id="IPR032384">
    <property type="entry name" value="Kif23_Arf-bd"/>
</dbReference>
<dbReference type="FunFam" id="2.60.40.4330:FF:000001">
    <property type="entry name" value="Kinesin-like protein"/>
    <property type="match status" value="1"/>
</dbReference>
<comment type="subcellular location">
    <subcellularLocation>
        <location evidence="2">Cytoplasm</location>
        <location evidence="2">Cytoskeleton</location>
        <location evidence="2">Spindle</location>
    </subcellularLocation>
    <subcellularLocation>
        <location evidence="3">Midbody</location>
        <location evidence="3">Midbody ring</location>
    </subcellularLocation>
    <subcellularLocation>
        <location evidence="1">Nucleus</location>
    </subcellularLocation>
</comment>
<evidence type="ECO:0000256" key="1">
    <source>
        <dbReference type="ARBA" id="ARBA00004123"/>
    </source>
</evidence>
<comment type="subunit">
    <text evidence="19">Heterotetramer of two molecules each of RACGAP1 and KIF23. Found in the centralspindlin complex. Interacts with RACGAP1; the interaction is direct. Interacts with ECT2 and PRC1. Interacts with ANXA11 during cytokinesis. Interacts with BIRC6/bruce and USP8/UBPY. Interacts with ARF6, forming heterodimers and heterotetramers.</text>
</comment>
<dbReference type="SUPFAM" id="SSF52540">
    <property type="entry name" value="P-loop containing nucleoside triphosphate hydrolases"/>
    <property type="match status" value="1"/>
</dbReference>
<name>A0A672MSG6_SINGR</name>
<evidence type="ECO:0000259" key="24">
    <source>
        <dbReference type="PROSITE" id="PS50067"/>
    </source>
</evidence>
<dbReference type="GO" id="GO:0016887">
    <property type="term" value="F:ATP hydrolysis activity"/>
    <property type="evidence" value="ECO:0007669"/>
    <property type="project" value="TreeGrafter"/>
</dbReference>
<evidence type="ECO:0000256" key="9">
    <source>
        <dbReference type="ARBA" id="ARBA00022741"/>
    </source>
</evidence>
<evidence type="ECO:0000256" key="13">
    <source>
        <dbReference type="ARBA" id="ARBA00023054"/>
    </source>
</evidence>
<dbReference type="PROSITE" id="PS50067">
    <property type="entry name" value="KINESIN_MOTOR_2"/>
    <property type="match status" value="1"/>
</dbReference>
<dbReference type="GO" id="GO:0051301">
    <property type="term" value="P:cell division"/>
    <property type="evidence" value="ECO:0007669"/>
    <property type="project" value="UniProtKB-KW"/>
</dbReference>
<reference evidence="25" key="2">
    <citation type="submission" date="2025-09" db="UniProtKB">
        <authorList>
            <consortium name="Ensembl"/>
        </authorList>
    </citation>
    <scope>IDENTIFICATION</scope>
</reference>
<dbReference type="Ensembl" id="ENSSGRT00000044650.1">
    <property type="protein sequence ID" value="ENSSGRP00000041665.1"/>
    <property type="gene ID" value="ENSSGRG00000021128.1"/>
</dbReference>
<dbReference type="Gene3D" id="2.60.40.4330">
    <property type="entry name" value="Kinesin-like protein Kif23, Arf6-interacting domain"/>
    <property type="match status" value="1"/>
</dbReference>
<evidence type="ECO:0000256" key="16">
    <source>
        <dbReference type="ARBA" id="ARBA00023242"/>
    </source>
</evidence>
<dbReference type="InterPro" id="IPR038105">
    <property type="entry name" value="Kif23_Arf-bd_sf"/>
</dbReference>
<proteinExistence type="inferred from homology"/>
<dbReference type="GO" id="GO:0005874">
    <property type="term" value="C:microtubule"/>
    <property type="evidence" value="ECO:0007669"/>
    <property type="project" value="UniProtKB-KW"/>
</dbReference>
<dbReference type="GO" id="GO:0005871">
    <property type="term" value="C:kinesin complex"/>
    <property type="evidence" value="ECO:0007669"/>
    <property type="project" value="TreeGrafter"/>
</dbReference>
<reference evidence="25" key="1">
    <citation type="submission" date="2025-08" db="UniProtKB">
        <authorList>
            <consortium name="Ensembl"/>
        </authorList>
    </citation>
    <scope>IDENTIFICATION</scope>
</reference>
<keyword evidence="15" id="KW-0206">Cytoskeleton</keyword>
<feature type="binding site" evidence="20">
    <location>
        <begin position="111"/>
        <end position="118"/>
    </location>
    <ligand>
        <name>ATP</name>
        <dbReference type="ChEBI" id="CHEBI:30616"/>
    </ligand>
</feature>
<feature type="region of interest" description="Disordered" evidence="23">
    <location>
        <begin position="863"/>
        <end position="922"/>
    </location>
</feature>
<dbReference type="Gene3D" id="3.40.850.10">
    <property type="entry name" value="Kinesin motor domain"/>
    <property type="match status" value="1"/>
</dbReference>
<dbReference type="Proteomes" id="UP000472262">
    <property type="component" value="Unassembled WGS sequence"/>
</dbReference>
<gene>
    <name evidence="25" type="primary">LOC107583756</name>
</gene>
<dbReference type="PANTHER" id="PTHR24115:SF600">
    <property type="entry name" value="KINESIN-LIKE PROTEIN KIF23"/>
    <property type="match status" value="1"/>
</dbReference>
<feature type="region of interest" description="Disordered" evidence="23">
    <location>
        <begin position="1"/>
        <end position="25"/>
    </location>
</feature>
<dbReference type="InterPro" id="IPR036961">
    <property type="entry name" value="Kinesin_motor_dom_sf"/>
</dbReference>
<sequence length="922" mass="105209">GKKPRGRSTPRRPPKKPSNNQKDPVGVYCRVRPLGAEDEECCIEVISNTTIQLHAPDGLKANRNGEFKETQYSFKKVFGIKTTQRELFADVAKPLVEDLIHCKNGLLFTYGVTGSGKTYTMTGSPGQGGLLPRSLDMIFNSIGPYQAKRYVFKPDDKNGMEVQNQVDALLDRQKRDSQTSVPKTPTTRRIDPEFADMISPEEACKAGEVDEDSSYSVFVSYIEIYNNYIYDLLEETPFDPIKPKPPQSKILREDQNHNMYVAGCTEVEVKSTEEAFEVFWRGQKKRRIANTQLNRESSRSHSVFIIKLAQAPLDADGDNVLQDKSQVNVSQLCLVDLAGSERTSRTRAEGNRLREAGNINQSLMTLRTCIEVLRENQMCGTNKMVPYRDSKVTHLFKNYFDGEGKVRMVVCVNPKADDYEETLLVMRFAEMTQEVEVARPVDRPICGFAAGRRQRNQAFKDELTHRLEERGGPVDGVLNQLLQSFHPLPPCEISGPNDDVTLPRLIDALEKRHKIRKLMVEEYNKTANMLKSVLQEQDSNLLSKENFIQEQRGRLGEKDKMIQNQKNEIDRLEKKSKMLEYKIDILQKTTNIYEEDKRSLQHELESREQRLQREMSEKRRMETRMQGIVTDAKLKWEKECERRVNAKQLEMQNKLWVKDEKLKQLKAIVTEGKTENRQPQRPSREKDKVPAKRSVSPSPVPTVRPDPHFPRPGSVSVASCISEWEQGVPHSRRQGSQSPPDSRKRAQGLPDSLRRRRGRCWTGPLVRPLHRRSHSAGGERWVDHKPTTNVDLDTVLQPNIPNAIKVNAPNEKALSKCDKYVLTHQEFASDGEIQTKLIKGEVFKTRGGGQAVQFTDIETLKQENPVAASRKRRSSETGPDGEPMERNWTNVETRCSVAVEMRAGSNLGPGYQHHGYPKRRKP</sequence>
<dbReference type="Pfam" id="PF16540">
    <property type="entry name" value="MKLP1_Arf_bdg"/>
    <property type="match status" value="1"/>
</dbReference>
<evidence type="ECO:0000256" key="7">
    <source>
        <dbReference type="ARBA" id="ARBA00022618"/>
    </source>
</evidence>
<dbReference type="GO" id="GO:0003777">
    <property type="term" value="F:microtubule motor activity"/>
    <property type="evidence" value="ECO:0007669"/>
    <property type="project" value="InterPro"/>
</dbReference>
<dbReference type="PROSITE" id="PS00411">
    <property type="entry name" value="KINESIN_MOTOR_1"/>
    <property type="match status" value="1"/>
</dbReference>
<dbReference type="InterPro" id="IPR001752">
    <property type="entry name" value="Kinesin_motor_dom"/>
</dbReference>
<dbReference type="GO" id="GO:0005819">
    <property type="term" value="C:spindle"/>
    <property type="evidence" value="ECO:0007669"/>
    <property type="project" value="UniProtKB-SubCell"/>
</dbReference>
<keyword evidence="10" id="KW-0498">Mitosis</keyword>
<evidence type="ECO:0000256" key="23">
    <source>
        <dbReference type="SAM" id="MobiDB-lite"/>
    </source>
</evidence>
<evidence type="ECO:0000256" key="19">
    <source>
        <dbReference type="ARBA" id="ARBA00066079"/>
    </source>
</evidence>
<keyword evidence="11 20" id="KW-0067">ATP-binding</keyword>
<evidence type="ECO:0000256" key="10">
    <source>
        <dbReference type="ARBA" id="ARBA00022776"/>
    </source>
</evidence>
<dbReference type="GO" id="GO:0051256">
    <property type="term" value="P:mitotic spindle midzone assembly"/>
    <property type="evidence" value="ECO:0007669"/>
    <property type="project" value="TreeGrafter"/>
</dbReference>
<evidence type="ECO:0000256" key="8">
    <source>
        <dbReference type="ARBA" id="ARBA00022701"/>
    </source>
</evidence>
<organism evidence="25 26">
    <name type="scientific">Sinocyclocheilus grahami</name>
    <name type="common">Dianchi golden-line fish</name>
    <name type="synonym">Barbus grahami</name>
    <dbReference type="NCBI Taxonomy" id="75366"/>
    <lineage>
        <taxon>Eukaryota</taxon>
        <taxon>Metazoa</taxon>
        <taxon>Chordata</taxon>
        <taxon>Craniata</taxon>
        <taxon>Vertebrata</taxon>
        <taxon>Euteleostomi</taxon>
        <taxon>Actinopterygii</taxon>
        <taxon>Neopterygii</taxon>
        <taxon>Teleostei</taxon>
        <taxon>Ostariophysi</taxon>
        <taxon>Cypriniformes</taxon>
        <taxon>Cyprinidae</taxon>
        <taxon>Cyprininae</taxon>
        <taxon>Sinocyclocheilus</taxon>
    </lineage>
</organism>
<evidence type="ECO:0000256" key="6">
    <source>
        <dbReference type="ARBA" id="ARBA00022553"/>
    </source>
</evidence>
<dbReference type="GO" id="GO:0005634">
    <property type="term" value="C:nucleus"/>
    <property type="evidence" value="ECO:0007669"/>
    <property type="project" value="UniProtKB-SubCell"/>
</dbReference>
<dbReference type="SMART" id="SM00129">
    <property type="entry name" value="KISc"/>
    <property type="match status" value="1"/>
</dbReference>
<evidence type="ECO:0000256" key="5">
    <source>
        <dbReference type="ARBA" id="ARBA00022499"/>
    </source>
</evidence>
<keyword evidence="12" id="KW-0832">Ubl conjugation</keyword>
<evidence type="ECO:0000256" key="14">
    <source>
        <dbReference type="ARBA" id="ARBA00023175"/>
    </source>
</evidence>
<dbReference type="PANTHER" id="PTHR24115">
    <property type="entry name" value="KINESIN-RELATED"/>
    <property type="match status" value="1"/>
</dbReference>
<dbReference type="GO" id="GO:0048731">
    <property type="term" value="P:system development"/>
    <property type="evidence" value="ECO:0007669"/>
    <property type="project" value="UniProtKB-ARBA"/>
</dbReference>
<dbReference type="Pfam" id="PF00225">
    <property type="entry name" value="Kinesin"/>
    <property type="match status" value="1"/>
</dbReference>
<keyword evidence="26" id="KW-1185">Reference proteome</keyword>
<keyword evidence="17" id="KW-0131">Cell cycle</keyword>
<evidence type="ECO:0000313" key="25">
    <source>
        <dbReference type="Ensembl" id="ENSSGRP00000041665.1"/>
    </source>
</evidence>
<comment type="function">
    <text evidence="18">Component of the centralspindlin complex that serves as a microtubule-dependent and Rho-mediated signaling required for the myosin contractile ring formation during the cell cycle cytokinesis. Essential for cytokinesis in Rho-mediated signaling. Required for the localization of ECT2 to the central spindle. Plus-end-directed motor enzyme that moves antiparallel microtubules in vitro.</text>
</comment>
<keyword evidence="4" id="KW-0963">Cytoplasm</keyword>
<keyword evidence="9 20" id="KW-0547">Nucleotide-binding</keyword>
<accession>A0A672MSG6</accession>
<keyword evidence="13 22" id="KW-0175">Coiled coil</keyword>
<evidence type="ECO:0000256" key="22">
    <source>
        <dbReference type="SAM" id="Coils"/>
    </source>
</evidence>
<evidence type="ECO:0000256" key="17">
    <source>
        <dbReference type="ARBA" id="ARBA00023306"/>
    </source>
</evidence>
<comment type="similarity">
    <text evidence="20 21">Belongs to the TRAFAC class myosin-kinesin ATPase superfamily. Kinesin family.</text>
</comment>
<dbReference type="CDD" id="cd01368">
    <property type="entry name" value="KISc_KIF23_like"/>
    <property type="match status" value="1"/>
</dbReference>
<keyword evidence="14 20" id="KW-0505">Motor protein</keyword>
<feature type="domain" description="Kinesin motor" evidence="24">
    <location>
        <begin position="24"/>
        <end position="435"/>
    </location>
</feature>
<evidence type="ECO:0000313" key="26">
    <source>
        <dbReference type="Proteomes" id="UP000472262"/>
    </source>
</evidence>
<evidence type="ECO:0000256" key="4">
    <source>
        <dbReference type="ARBA" id="ARBA00022490"/>
    </source>
</evidence>
<evidence type="ECO:0000256" key="3">
    <source>
        <dbReference type="ARBA" id="ARBA00004476"/>
    </source>
</evidence>
<evidence type="ECO:0000256" key="21">
    <source>
        <dbReference type="RuleBase" id="RU000394"/>
    </source>
</evidence>
<feature type="compositionally biased region" description="Basic residues" evidence="23">
    <location>
        <begin position="1"/>
        <end position="15"/>
    </location>
</feature>
<keyword evidence="5" id="KW-1017">Isopeptide bond</keyword>
<dbReference type="GO" id="GO:0008017">
    <property type="term" value="F:microtubule binding"/>
    <property type="evidence" value="ECO:0007669"/>
    <property type="project" value="InterPro"/>
</dbReference>
<feature type="coiled-coil region" evidence="22">
    <location>
        <begin position="555"/>
        <end position="624"/>
    </location>
</feature>
<feature type="region of interest" description="Disordered" evidence="23">
    <location>
        <begin position="669"/>
        <end position="758"/>
    </location>
</feature>